<feature type="transmembrane region" description="Helical" evidence="1">
    <location>
        <begin position="115"/>
        <end position="136"/>
    </location>
</feature>
<keyword evidence="2" id="KW-1185">Reference proteome</keyword>
<reference evidence="3 4" key="1">
    <citation type="submission" date="2025-04" db="UniProtKB">
        <authorList>
            <consortium name="RefSeq"/>
        </authorList>
    </citation>
    <scope>IDENTIFICATION</scope>
    <source>
        <strain evidence="3 4">11010-0011.00</strain>
        <tissue evidence="3 4">Whole body</tissue>
    </source>
</reference>
<evidence type="ECO:0000256" key="1">
    <source>
        <dbReference type="SAM" id="Phobius"/>
    </source>
</evidence>
<dbReference type="SUPFAM" id="SSF103473">
    <property type="entry name" value="MFS general substrate transporter"/>
    <property type="match status" value="1"/>
</dbReference>
<feature type="transmembrane region" description="Helical" evidence="1">
    <location>
        <begin position="460"/>
        <end position="480"/>
    </location>
</feature>
<organism evidence="2 4">
    <name type="scientific">Drosophila lebanonensis</name>
    <name type="common">Fruit fly</name>
    <name type="synonym">Scaptodrosophila lebanonensis</name>
    <dbReference type="NCBI Taxonomy" id="7225"/>
    <lineage>
        <taxon>Eukaryota</taxon>
        <taxon>Metazoa</taxon>
        <taxon>Ecdysozoa</taxon>
        <taxon>Arthropoda</taxon>
        <taxon>Hexapoda</taxon>
        <taxon>Insecta</taxon>
        <taxon>Pterygota</taxon>
        <taxon>Neoptera</taxon>
        <taxon>Endopterygota</taxon>
        <taxon>Diptera</taxon>
        <taxon>Brachycera</taxon>
        <taxon>Muscomorpha</taxon>
        <taxon>Ephydroidea</taxon>
        <taxon>Drosophilidae</taxon>
        <taxon>Scaptodrosophila</taxon>
    </lineage>
</organism>
<feature type="transmembrane region" description="Helical" evidence="1">
    <location>
        <begin position="521"/>
        <end position="540"/>
    </location>
</feature>
<dbReference type="InterPro" id="IPR036259">
    <property type="entry name" value="MFS_trans_sf"/>
</dbReference>
<dbReference type="InterPro" id="IPR050327">
    <property type="entry name" value="Proton-linked_MCT"/>
</dbReference>
<dbReference type="FunFam" id="1.20.1250.20:FF:000437">
    <property type="entry name" value="Blast:Monocarboxylate transporter 4"/>
    <property type="match status" value="1"/>
</dbReference>
<feature type="transmembrane region" description="Helical" evidence="1">
    <location>
        <begin position="492"/>
        <end position="509"/>
    </location>
</feature>
<dbReference type="Pfam" id="PF07690">
    <property type="entry name" value="MFS_1"/>
    <property type="match status" value="2"/>
</dbReference>
<dbReference type="Proteomes" id="UP000504634">
    <property type="component" value="Unplaced"/>
</dbReference>
<dbReference type="PANTHER" id="PTHR11360:SF163">
    <property type="entry name" value="MONOCARBOXYLATE TRANSPORTER 9-LIKE PROTEIN"/>
    <property type="match status" value="1"/>
</dbReference>
<keyword evidence="1" id="KW-0812">Transmembrane</keyword>
<dbReference type="PANTHER" id="PTHR11360">
    <property type="entry name" value="MONOCARBOXYLATE TRANSPORTER"/>
    <property type="match status" value="1"/>
</dbReference>
<evidence type="ECO:0000313" key="4">
    <source>
        <dbReference type="RefSeq" id="XP_030381375.1"/>
    </source>
</evidence>
<dbReference type="RefSeq" id="XP_030381375.1">
    <property type="nucleotide sequence ID" value="XM_030525515.1"/>
</dbReference>
<name>A0A6J2U0E8_DROLE</name>
<dbReference type="FunFam" id="1.20.1250.20:FF:000434">
    <property type="entry name" value="Blast:Monocarboxylate transporter 4"/>
    <property type="match status" value="1"/>
</dbReference>
<dbReference type="Gene3D" id="1.20.1250.20">
    <property type="entry name" value="MFS general substrate transporter like domains"/>
    <property type="match status" value="2"/>
</dbReference>
<feature type="transmembrane region" description="Helical" evidence="1">
    <location>
        <begin position="174"/>
        <end position="192"/>
    </location>
</feature>
<evidence type="ECO:0000313" key="2">
    <source>
        <dbReference type="Proteomes" id="UP000504634"/>
    </source>
</evidence>
<dbReference type="AlphaFoldDB" id="A0A6J2U0E8"/>
<dbReference type="RefSeq" id="XP_030381374.1">
    <property type="nucleotide sequence ID" value="XM_030525514.1"/>
</dbReference>
<keyword evidence="1" id="KW-0472">Membrane</keyword>
<gene>
    <name evidence="3 4" type="primary">LOC115629151</name>
</gene>
<dbReference type="InterPro" id="IPR011701">
    <property type="entry name" value="MFS"/>
</dbReference>
<feature type="transmembrane region" description="Helical" evidence="1">
    <location>
        <begin position="50"/>
        <end position="73"/>
    </location>
</feature>
<feature type="transmembrane region" description="Helical" evidence="1">
    <location>
        <begin position="580"/>
        <end position="605"/>
    </location>
</feature>
<feature type="transmembrane region" description="Helical" evidence="1">
    <location>
        <begin position="552"/>
        <end position="574"/>
    </location>
</feature>
<feature type="transmembrane region" description="Helical" evidence="1">
    <location>
        <begin position="143"/>
        <end position="162"/>
    </location>
</feature>
<sequence>MTTKPPKKVAPDGGWGWVACFGVSLVNLATRSIEPSFGLLFGDLLKDLDVGTTGASVIISAMDVCMNFSGLFVGPLLKEFSYRKVAIAGSLLCGLGLALTSPATSMAHILGTYSVVNGIGVGLSTSAAFVALNHYFKYKRGQAVGLSMAGTAMGMLIMPQLVRILLEAYGFRGAVLLLAGVALNATVGSVLLQPVKWHMKEELEDEEMMTISALPTPQPQLMGSTHAPEFKVIKEDGTEEDALPEMNTLLFHKHHLHQPQNMRKNYSEMAMNTMIGSRLGLPKRPTFPRIMSLAGVQSANPGGDPGSGGYPSQAEVNATQLRFRKHSVTSNLSYMDFTGSILQVHLNTGDDEFEQNDRELKRVGTATGSMLGGHRDSFIKMKPTELDKQAEAQAVTDADEEKKKKKPSFWRRFADLLDIAMLKDKMFLNLLFGLSIFYVAEMNFKMVTPFFFANLGYDKSDVAFCLSITAITDIAARIVLPPIFDRTTIKKRTIFLVSIIFVAITRSIMAEQTDWTQLMLWLSICGFFRGSALSNFTLTVSEYCSLEKLPSAFGWHLVGKALFVISFGPLIGLIRDVTDSYPICIHAQSFCIMLCALAWGIEYLWEFILQRRRTKDATQVATTNTTGAQDTNVKL</sequence>
<evidence type="ECO:0000313" key="3">
    <source>
        <dbReference type="RefSeq" id="XP_030381374.1"/>
    </source>
</evidence>
<dbReference type="GO" id="GO:0008028">
    <property type="term" value="F:monocarboxylic acid transmembrane transporter activity"/>
    <property type="evidence" value="ECO:0007669"/>
    <property type="project" value="TreeGrafter"/>
</dbReference>
<keyword evidence="1" id="KW-1133">Transmembrane helix</keyword>
<protein>
    <submittedName>
        <fullName evidence="3 4">Uncharacterized protein LOC115629151</fullName>
    </submittedName>
</protein>
<dbReference type="OrthoDB" id="5667at2759"/>
<feature type="transmembrane region" description="Helical" evidence="1">
    <location>
        <begin position="12"/>
        <end position="30"/>
    </location>
</feature>
<accession>A0A6J2U0E8</accession>
<feature type="transmembrane region" description="Helical" evidence="1">
    <location>
        <begin position="85"/>
        <end position="109"/>
    </location>
</feature>
<dbReference type="GeneID" id="115629151"/>
<proteinExistence type="predicted"/>